<dbReference type="AlphaFoldDB" id="A0AA48GQ06"/>
<accession>A0AA48GQ06</accession>
<reference evidence="2" key="1">
    <citation type="journal article" date="2023" name="Int. J. Syst. Evol. Microbiol.">
        <title>Mesoterricola silvestris gen. nov., sp. nov., Mesoterricola sediminis sp. nov., Geothrix oryzae sp. nov., Geothrix edaphica sp. nov., Geothrix rubra sp. nov., and Geothrix limicola sp. nov., six novel members of Acidobacteriota isolated from soils.</title>
        <authorList>
            <person name="Itoh H."/>
            <person name="Sugisawa Y."/>
            <person name="Mise K."/>
            <person name="Xu Z."/>
            <person name="Kuniyasu M."/>
            <person name="Ushijima N."/>
            <person name="Kawano K."/>
            <person name="Kobayashi E."/>
            <person name="Shiratori Y."/>
            <person name="Masuda Y."/>
            <person name="Senoo K."/>
        </authorList>
    </citation>
    <scope>NUCLEOTIDE SEQUENCE</scope>
    <source>
        <strain evidence="2">W786</strain>
    </source>
</reference>
<evidence type="ECO:0000313" key="2">
    <source>
        <dbReference type="EMBL" id="BDU75462.1"/>
    </source>
</evidence>
<dbReference type="PANTHER" id="PTHR43194:SF2">
    <property type="entry name" value="PEROXISOMAL MEMBRANE PROTEIN LPX1"/>
    <property type="match status" value="1"/>
</dbReference>
<dbReference type="Proteomes" id="UP001228113">
    <property type="component" value="Chromosome"/>
</dbReference>
<dbReference type="EMBL" id="AP027081">
    <property type="protein sequence ID" value="BDU75462.1"/>
    <property type="molecule type" value="Genomic_DNA"/>
</dbReference>
<dbReference type="InterPro" id="IPR029058">
    <property type="entry name" value="AB_hydrolase_fold"/>
</dbReference>
<evidence type="ECO:0000313" key="3">
    <source>
        <dbReference type="Proteomes" id="UP001228113"/>
    </source>
</evidence>
<feature type="domain" description="AB hydrolase-1" evidence="1">
    <location>
        <begin position="39"/>
        <end position="148"/>
    </location>
</feature>
<dbReference type="SUPFAM" id="SSF53474">
    <property type="entry name" value="alpha/beta-Hydrolases"/>
    <property type="match status" value="1"/>
</dbReference>
<dbReference type="Gene3D" id="3.40.50.1820">
    <property type="entry name" value="alpha/beta hydrolase"/>
    <property type="match status" value="1"/>
</dbReference>
<dbReference type="Pfam" id="PF00561">
    <property type="entry name" value="Abhydrolase_1"/>
    <property type="match status" value="1"/>
</dbReference>
<dbReference type="GO" id="GO:0016787">
    <property type="term" value="F:hydrolase activity"/>
    <property type="evidence" value="ECO:0007669"/>
    <property type="project" value="UniProtKB-KW"/>
</dbReference>
<dbReference type="KEGG" id="msea:METESE_04200"/>
<evidence type="ECO:0000259" key="1">
    <source>
        <dbReference type="Pfam" id="PF00561"/>
    </source>
</evidence>
<keyword evidence="2" id="KW-0378">Hydrolase</keyword>
<gene>
    <name evidence="2" type="ORF">METESE_04200</name>
</gene>
<dbReference type="InterPro" id="IPR000073">
    <property type="entry name" value="AB_hydrolase_1"/>
</dbReference>
<name>A0AA48GQ06_9BACT</name>
<dbReference type="PANTHER" id="PTHR43194">
    <property type="entry name" value="HYDROLASE ALPHA/BETA FOLD FAMILY"/>
    <property type="match status" value="1"/>
</dbReference>
<keyword evidence="3" id="KW-1185">Reference proteome</keyword>
<sequence>MPPVIPVPSLPSETFALQACGRRLRARRLLPPEARPDAPTLVFLHEALGSVTQWRDFPDALAGALGWPALVYDRYGHGGAEPRTRPQTRADFDAEPEVALPAVLDACGIARPVLVGHSDGGTFALRFAARFPDRPLGVLTLAAHVFVEEVTRTGVATALKAYREGGLRRGLARHHGAGLDAMFEGWAGLWLSEAHRGWSIVEEQRAVRAPVLALQGAADPYGTPAQVAAIAAATGGRGTLLPACAHAPHLEARTAVLAEALPFLRALGP</sequence>
<organism evidence="2 3">
    <name type="scientific">Mesoterricola sediminis</name>
    <dbReference type="NCBI Taxonomy" id="2927980"/>
    <lineage>
        <taxon>Bacteria</taxon>
        <taxon>Pseudomonadati</taxon>
        <taxon>Acidobacteriota</taxon>
        <taxon>Holophagae</taxon>
        <taxon>Holophagales</taxon>
        <taxon>Holophagaceae</taxon>
        <taxon>Mesoterricola</taxon>
    </lineage>
</organism>
<dbReference type="InterPro" id="IPR050228">
    <property type="entry name" value="Carboxylesterase_BioH"/>
</dbReference>
<protein>
    <submittedName>
        <fullName evidence="2">Alpha/beta hydrolase</fullName>
    </submittedName>
</protein>
<proteinExistence type="predicted"/>